<evidence type="ECO:0000313" key="1">
    <source>
        <dbReference type="EMBL" id="WAJ27398.1"/>
    </source>
</evidence>
<keyword evidence="2" id="KW-1185">Reference proteome</keyword>
<protein>
    <submittedName>
        <fullName evidence="1">Uncharacterized protein</fullName>
    </submittedName>
</protein>
<proteinExistence type="predicted"/>
<dbReference type="EMBL" id="CP113520">
    <property type="protein sequence ID" value="WAJ27398.1"/>
    <property type="molecule type" value="Genomic_DNA"/>
</dbReference>
<evidence type="ECO:0000313" key="2">
    <source>
        <dbReference type="Proteomes" id="UP001163223"/>
    </source>
</evidence>
<name>A0ACD4NKU5_9HYPH</name>
<organism evidence="1 2">
    <name type="scientific">Antarcticirhabdus aurantiaca</name>
    <dbReference type="NCBI Taxonomy" id="2606717"/>
    <lineage>
        <taxon>Bacteria</taxon>
        <taxon>Pseudomonadati</taxon>
        <taxon>Pseudomonadota</taxon>
        <taxon>Alphaproteobacteria</taxon>
        <taxon>Hyphomicrobiales</taxon>
        <taxon>Aurantimonadaceae</taxon>
        <taxon>Antarcticirhabdus</taxon>
    </lineage>
</organism>
<sequence length="118" mass="12988">MTDTGRAMLNRSAILRNAWKAYRASVYARGPFDRIAFGRALTMAWNRAKRAAAVEAERARRAAEEEAEIAARGDEADDYEFSPLEQAIRATSYLPAHMSAAAAEARIRSAYAARGIHA</sequence>
<accession>A0ACD4NKU5</accession>
<gene>
    <name evidence="1" type="ORF">OXU80_21510</name>
</gene>
<reference evidence="1" key="1">
    <citation type="submission" date="2022-11" db="EMBL/GenBank/DDBJ databases">
        <title>beta-Carotene-producing bacterium, Jeongeuplla avenae sp. nov., alleviates the salt stress of Arabidopsis seedlings.</title>
        <authorList>
            <person name="Jiang L."/>
            <person name="Lee J."/>
        </authorList>
    </citation>
    <scope>NUCLEOTIDE SEQUENCE</scope>
    <source>
        <strain evidence="1">DY_R2A_6</strain>
    </source>
</reference>
<dbReference type="Proteomes" id="UP001163223">
    <property type="component" value="Chromosome"/>
</dbReference>